<organism evidence="1 2">
    <name type="scientific">Toxocara canis</name>
    <name type="common">Canine roundworm</name>
    <dbReference type="NCBI Taxonomy" id="6265"/>
    <lineage>
        <taxon>Eukaryota</taxon>
        <taxon>Metazoa</taxon>
        <taxon>Ecdysozoa</taxon>
        <taxon>Nematoda</taxon>
        <taxon>Chromadorea</taxon>
        <taxon>Rhabditida</taxon>
        <taxon>Spirurina</taxon>
        <taxon>Ascaridomorpha</taxon>
        <taxon>Ascaridoidea</taxon>
        <taxon>Toxocaridae</taxon>
        <taxon>Toxocara</taxon>
    </lineage>
</organism>
<dbReference type="Proteomes" id="UP000031036">
    <property type="component" value="Unassembled WGS sequence"/>
</dbReference>
<sequence length="168" mass="19960">MTPKLRNLDRNDILDSEFVRTRRTDWIALNKTRVLLTDDRLSTNVRANILRTTTLPAVLYACETWSTTKRDEEKSAVAEKAMERRTCGVTTIDRINNEELRRRTALREVDPEIYAAKKRWVGHAARRSDNRWTCRLTEWIHLDRKLQLCRLQTRWVSHMYGSCRDSRI</sequence>
<reference evidence="1 2" key="1">
    <citation type="submission" date="2014-11" db="EMBL/GenBank/DDBJ databases">
        <title>Genetic blueprint of the zoonotic pathogen Toxocara canis.</title>
        <authorList>
            <person name="Zhu X.-Q."/>
            <person name="Korhonen P.K."/>
            <person name="Cai H."/>
            <person name="Young N.D."/>
            <person name="Nejsum P."/>
            <person name="von Samson-Himmelstjerna G."/>
            <person name="Boag P.R."/>
            <person name="Tan P."/>
            <person name="Li Q."/>
            <person name="Min J."/>
            <person name="Yang Y."/>
            <person name="Wang X."/>
            <person name="Fang X."/>
            <person name="Hall R.S."/>
            <person name="Hofmann A."/>
            <person name="Sternberg P.W."/>
            <person name="Jex A.R."/>
            <person name="Gasser R.B."/>
        </authorList>
    </citation>
    <scope>NUCLEOTIDE SEQUENCE [LARGE SCALE GENOMIC DNA]</scope>
    <source>
        <strain evidence="1">PN_DK_2014</strain>
    </source>
</reference>
<dbReference type="OMA" id="TCATEIR"/>
<name>A0A0B2UUJ7_TOXCA</name>
<gene>
    <name evidence="1" type="primary">F52C9.6</name>
    <name evidence="1" type="ORF">Tcan_00977</name>
</gene>
<dbReference type="EMBL" id="JPKZ01003153">
    <property type="protein sequence ID" value="KHN73083.1"/>
    <property type="molecule type" value="Genomic_DNA"/>
</dbReference>
<comment type="caution">
    <text evidence="1">The sequence shown here is derived from an EMBL/GenBank/DDBJ whole genome shotgun (WGS) entry which is preliminary data.</text>
</comment>
<keyword evidence="2" id="KW-1185">Reference proteome</keyword>
<dbReference type="PANTHER" id="PTHR47027">
    <property type="entry name" value="REVERSE TRANSCRIPTASE DOMAIN-CONTAINING PROTEIN"/>
    <property type="match status" value="1"/>
</dbReference>
<proteinExistence type="predicted"/>
<accession>A0A0B2UUJ7</accession>
<feature type="non-terminal residue" evidence="1">
    <location>
        <position position="168"/>
    </location>
</feature>
<dbReference type="OrthoDB" id="424543at2759"/>
<evidence type="ECO:0000313" key="1">
    <source>
        <dbReference type="EMBL" id="KHN73083.1"/>
    </source>
</evidence>
<evidence type="ECO:0000313" key="2">
    <source>
        <dbReference type="Proteomes" id="UP000031036"/>
    </source>
</evidence>
<dbReference type="STRING" id="6265.A0A0B2UUJ7"/>
<protein>
    <submittedName>
        <fullName evidence="1">Uncharacterized transposon-derived protein F52C9.6</fullName>
    </submittedName>
</protein>
<dbReference type="PANTHER" id="PTHR47027:SF20">
    <property type="entry name" value="REVERSE TRANSCRIPTASE-LIKE PROTEIN WITH RNA-DIRECTED DNA POLYMERASE DOMAIN"/>
    <property type="match status" value="1"/>
</dbReference>
<dbReference type="AlphaFoldDB" id="A0A0B2UUJ7"/>